<dbReference type="OrthoDB" id="8904098at2759"/>
<name>A0A6A4PTK2_LUPAL</name>
<gene>
    <name evidence="2" type="ORF">Lalb_Chr11g0075181</name>
</gene>
<comment type="caution">
    <text evidence="2">The sequence shown here is derived from an EMBL/GenBank/DDBJ whole genome shotgun (WGS) entry which is preliminary data.</text>
</comment>
<feature type="transmembrane region" description="Helical" evidence="1">
    <location>
        <begin position="12"/>
        <end position="37"/>
    </location>
</feature>
<protein>
    <submittedName>
        <fullName evidence="2">Uncharacterized protein</fullName>
    </submittedName>
</protein>
<dbReference type="Proteomes" id="UP000447434">
    <property type="component" value="Chromosome 11"/>
</dbReference>
<reference evidence="3" key="1">
    <citation type="journal article" date="2020" name="Nat. Commun.">
        <title>Genome sequence of the cluster root forming white lupin.</title>
        <authorList>
            <person name="Hufnagel B."/>
            <person name="Marques A."/>
            <person name="Soriano A."/>
            <person name="Marques L."/>
            <person name="Divol F."/>
            <person name="Doumas P."/>
            <person name="Sallet E."/>
            <person name="Mancinotti D."/>
            <person name="Carrere S."/>
            <person name="Marande W."/>
            <person name="Arribat S."/>
            <person name="Keller J."/>
            <person name="Huneau C."/>
            <person name="Blein T."/>
            <person name="Aime D."/>
            <person name="Laguerre M."/>
            <person name="Taylor J."/>
            <person name="Schubert V."/>
            <person name="Nelson M."/>
            <person name="Geu-Flores F."/>
            <person name="Crespi M."/>
            <person name="Gallardo-Guerrero K."/>
            <person name="Delaux P.-M."/>
            <person name="Salse J."/>
            <person name="Berges H."/>
            <person name="Guyot R."/>
            <person name="Gouzy J."/>
            <person name="Peret B."/>
        </authorList>
    </citation>
    <scope>NUCLEOTIDE SEQUENCE [LARGE SCALE GENOMIC DNA]</scope>
    <source>
        <strain evidence="3">cv. Amiga</strain>
    </source>
</reference>
<keyword evidence="1" id="KW-0812">Transmembrane</keyword>
<dbReference type="AlphaFoldDB" id="A0A6A4PTK2"/>
<feature type="transmembrane region" description="Helical" evidence="1">
    <location>
        <begin position="43"/>
        <end position="60"/>
    </location>
</feature>
<accession>A0A6A4PTK2</accession>
<proteinExistence type="predicted"/>
<keyword evidence="3" id="KW-1185">Reference proteome</keyword>
<sequence length="65" mass="7652">MILIQMRNHLRHASFLNGWMFTSFLGALIATLGLVYIQDNLGWCIYPYSWIIIVPSYILYRDTNI</sequence>
<keyword evidence="1" id="KW-0472">Membrane</keyword>
<evidence type="ECO:0000313" key="3">
    <source>
        <dbReference type="Proteomes" id="UP000447434"/>
    </source>
</evidence>
<organism evidence="2 3">
    <name type="scientific">Lupinus albus</name>
    <name type="common">White lupine</name>
    <name type="synonym">Lupinus termis</name>
    <dbReference type="NCBI Taxonomy" id="3870"/>
    <lineage>
        <taxon>Eukaryota</taxon>
        <taxon>Viridiplantae</taxon>
        <taxon>Streptophyta</taxon>
        <taxon>Embryophyta</taxon>
        <taxon>Tracheophyta</taxon>
        <taxon>Spermatophyta</taxon>
        <taxon>Magnoliopsida</taxon>
        <taxon>eudicotyledons</taxon>
        <taxon>Gunneridae</taxon>
        <taxon>Pentapetalae</taxon>
        <taxon>rosids</taxon>
        <taxon>fabids</taxon>
        <taxon>Fabales</taxon>
        <taxon>Fabaceae</taxon>
        <taxon>Papilionoideae</taxon>
        <taxon>50 kb inversion clade</taxon>
        <taxon>genistoids sensu lato</taxon>
        <taxon>core genistoids</taxon>
        <taxon>Genisteae</taxon>
        <taxon>Lupinus</taxon>
    </lineage>
</organism>
<dbReference type="EMBL" id="WOCE01000011">
    <property type="protein sequence ID" value="KAE9604762.1"/>
    <property type="molecule type" value="Genomic_DNA"/>
</dbReference>
<evidence type="ECO:0000313" key="2">
    <source>
        <dbReference type="EMBL" id="KAE9604762.1"/>
    </source>
</evidence>
<keyword evidence="1" id="KW-1133">Transmembrane helix</keyword>
<evidence type="ECO:0000256" key="1">
    <source>
        <dbReference type="SAM" id="Phobius"/>
    </source>
</evidence>